<sequence>MSLSARLTVHNGQSRTPPERDPFLAGETMEHDGKGGLGLLVHRVRSGELDREGFLRAALKAGITDERAAVLADEALAACENQRRLREQPREAHDFIVIGAGSAGCVLAARLSEDPANQVLVLEAGGPGTHPDVFIPSRWRHLLGTELDWRYQTVPQKHAANRVVPCPRGKMLGGCASNNASVWVRGHRLDFDGWASQGNPGWDDETVRRVFKDLEDYSGGEDEYRGVGGPLRISRAVDPHPLARAFIEAAQEAGLPTTRDYNGARMEGAGFFDLSVVDGERFNVARALLFPAMSRPNLTVLTHAEVTRLIFEGRRCTGVEFRHGGQVRRVRASREVVLSAGAINSPKMLMQSGVGPADELRALGIPVVHDLPGVGQELQDHILVAGINYESRVPLPPPRGNGAEATLWWRSQPGLSRPDIQPILHEFPVVTPELGPLPDNGYSIIPGLVRPASRGRMWLASADPSAPPVLDMNYLGHEADVEALWAAVELSRELGASRAFDRFRKRELMPGPLGRAGMVEWIRKATTCFFHPTSTCRMGVDERSVVDPRLHVHGLEGLRVADASIMPEITSGPTNAPSILIGEQASRFILSARNG</sequence>
<dbReference type="Pfam" id="PF00732">
    <property type="entry name" value="GMC_oxred_N"/>
    <property type="match status" value="1"/>
</dbReference>
<dbReference type="Gene3D" id="3.50.50.60">
    <property type="entry name" value="FAD/NAD(P)-binding domain"/>
    <property type="match status" value="1"/>
</dbReference>
<organism evidence="8">
    <name type="scientific">Cystobacter fuscus</name>
    <dbReference type="NCBI Taxonomy" id="43"/>
    <lineage>
        <taxon>Bacteria</taxon>
        <taxon>Pseudomonadati</taxon>
        <taxon>Myxococcota</taxon>
        <taxon>Myxococcia</taxon>
        <taxon>Myxococcales</taxon>
        <taxon>Cystobacterineae</taxon>
        <taxon>Archangiaceae</taxon>
        <taxon>Cystobacter</taxon>
    </lineage>
</organism>
<dbReference type="SUPFAM" id="SSF54373">
    <property type="entry name" value="FAD-linked reductases, C-terminal domain"/>
    <property type="match status" value="1"/>
</dbReference>
<dbReference type="PANTHER" id="PTHR11552:SF147">
    <property type="entry name" value="CHOLINE DEHYDROGENASE, MITOCHONDRIAL"/>
    <property type="match status" value="1"/>
</dbReference>
<evidence type="ECO:0000313" key="8">
    <source>
        <dbReference type="EMBL" id="AYM53504.1"/>
    </source>
</evidence>
<protein>
    <submittedName>
        <fullName evidence="8">FAD-binding protein</fullName>
    </submittedName>
</protein>
<evidence type="ECO:0000256" key="1">
    <source>
        <dbReference type="ARBA" id="ARBA00001974"/>
    </source>
</evidence>
<reference evidence="8" key="1">
    <citation type="journal article" date="2018" name="J. Ind. Microbiol. Biotechnol.">
        <title>Genome mining reveals uncommon alkylpyrones as type III PKS products from myxobacteria.</title>
        <authorList>
            <person name="Hug J.J."/>
            <person name="Panter F."/>
            <person name="Krug D."/>
            <person name="Muller R."/>
        </authorList>
    </citation>
    <scope>NUCLEOTIDE SEQUENCE</scope>
    <source>
        <strain evidence="8">MCy1100</strain>
    </source>
</reference>
<dbReference type="SUPFAM" id="SSF51905">
    <property type="entry name" value="FAD/NAD(P)-binding domain"/>
    <property type="match status" value="1"/>
</dbReference>
<dbReference type="EMBL" id="MH908904">
    <property type="protein sequence ID" value="AYM53504.1"/>
    <property type="molecule type" value="Genomic_DNA"/>
</dbReference>
<dbReference type="InterPro" id="IPR012132">
    <property type="entry name" value="GMC_OxRdtase"/>
</dbReference>
<comment type="cofactor">
    <cofactor evidence="1 5">
        <name>FAD</name>
        <dbReference type="ChEBI" id="CHEBI:57692"/>
    </cofactor>
</comment>
<evidence type="ECO:0000256" key="3">
    <source>
        <dbReference type="ARBA" id="ARBA00022630"/>
    </source>
</evidence>
<name>A0A3Q8I9S3_9BACT</name>
<feature type="domain" description="Glucose-methanol-choline oxidoreductase N-terminal" evidence="7">
    <location>
        <begin position="341"/>
        <end position="355"/>
    </location>
</feature>
<evidence type="ECO:0000259" key="7">
    <source>
        <dbReference type="PROSITE" id="PS00624"/>
    </source>
</evidence>
<comment type="similarity">
    <text evidence="2">Belongs to the GMC oxidoreductase family.</text>
</comment>
<evidence type="ECO:0000256" key="6">
    <source>
        <dbReference type="SAM" id="MobiDB-lite"/>
    </source>
</evidence>
<dbReference type="GO" id="GO:0016614">
    <property type="term" value="F:oxidoreductase activity, acting on CH-OH group of donors"/>
    <property type="evidence" value="ECO:0007669"/>
    <property type="project" value="InterPro"/>
</dbReference>
<accession>A0A3Q8I9S3</accession>
<evidence type="ECO:0000256" key="4">
    <source>
        <dbReference type="ARBA" id="ARBA00022827"/>
    </source>
</evidence>
<dbReference type="GO" id="GO:0050660">
    <property type="term" value="F:flavin adenine dinucleotide binding"/>
    <property type="evidence" value="ECO:0007669"/>
    <property type="project" value="InterPro"/>
</dbReference>
<dbReference type="Pfam" id="PF05199">
    <property type="entry name" value="GMC_oxred_C"/>
    <property type="match status" value="1"/>
</dbReference>
<evidence type="ECO:0000256" key="5">
    <source>
        <dbReference type="PIRSR" id="PIRSR000137-2"/>
    </source>
</evidence>
<keyword evidence="4 5" id="KW-0274">FAD</keyword>
<dbReference type="AlphaFoldDB" id="A0A3Q8I9S3"/>
<dbReference type="PROSITE" id="PS00624">
    <property type="entry name" value="GMC_OXRED_2"/>
    <property type="match status" value="1"/>
</dbReference>
<dbReference type="PIRSF" id="PIRSF000137">
    <property type="entry name" value="Alcohol_oxidase"/>
    <property type="match status" value="1"/>
</dbReference>
<dbReference type="PANTHER" id="PTHR11552">
    <property type="entry name" value="GLUCOSE-METHANOL-CHOLINE GMC OXIDOREDUCTASE"/>
    <property type="match status" value="1"/>
</dbReference>
<feature type="binding site" evidence="5">
    <location>
        <position position="306"/>
    </location>
    <ligand>
        <name>FAD</name>
        <dbReference type="ChEBI" id="CHEBI:57692"/>
    </ligand>
</feature>
<keyword evidence="3" id="KW-0285">Flavoprotein</keyword>
<dbReference type="InterPro" id="IPR036188">
    <property type="entry name" value="FAD/NAD-bd_sf"/>
</dbReference>
<dbReference type="Gene3D" id="3.30.560.10">
    <property type="entry name" value="Glucose Oxidase, domain 3"/>
    <property type="match status" value="1"/>
</dbReference>
<feature type="region of interest" description="Disordered" evidence="6">
    <location>
        <begin position="1"/>
        <end position="21"/>
    </location>
</feature>
<evidence type="ECO:0000256" key="2">
    <source>
        <dbReference type="ARBA" id="ARBA00010790"/>
    </source>
</evidence>
<feature type="compositionally biased region" description="Polar residues" evidence="6">
    <location>
        <begin position="1"/>
        <end position="16"/>
    </location>
</feature>
<dbReference type="InterPro" id="IPR007867">
    <property type="entry name" value="GMC_OxRtase_C"/>
</dbReference>
<proteinExistence type="inferred from homology"/>
<dbReference type="InterPro" id="IPR000172">
    <property type="entry name" value="GMC_OxRdtase_N"/>
</dbReference>
<feature type="binding site" evidence="5">
    <location>
        <begin position="179"/>
        <end position="182"/>
    </location>
    <ligand>
        <name>FAD</name>
        <dbReference type="ChEBI" id="CHEBI:57692"/>
    </ligand>
</feature>